<feature type="region of interest" description="Disordered" evidence="1">
    <location>
        <begin position="1"/>
        <end position="30"/>
    </location>
</feature>
<dbReference type="OrthoDB" id="2683861at2759"/>
<gene>
    <name evidence="2" type="ORF">BDN70DRAFT_901247</name>
</gene>
<name>A0A9P6CMB4_9AGAR</name>
<keyword evidence="3" id="KW-1185">Reference proteome</keyword>
<proteinExistence type="predicted"/>
<sequence>MNNIDGRKSSASSSSKGKENIPPGSPPRWFTPARDNLLGADLGKDWLDCVNLWIQLEEKLGYGTVSGTKSPLPAVAARPEEWSRFLAKNAGKARNYDTQPVIKDSAEFGITFLKWWHNMQPKERRSPEDCLLPLPIYDLPDSSWEHLLRAGSNGSISILTLGAQHHIRGLNFVTIR</sequence>
<protein>
    <submittedName>
        <fullName evidence="2">Uncharacterized protein</fullName>
    </submittedName>
</protein>
<accession>A0A9P6CMB4</accession>
<reference evidence="2" key="1">
    <citation type="submission" date="2020-11" db="EMBL/GenBank/DDBJ databases">
        <authorList>
            <consortium name="DOE Joint Genome Institute"/>
            <person name="Ahrendt S."/>
            <person name="Riley R."/>
            <person name="Andreopoulos W."/>
            <person name="Labutti K."/>
            <person name="Pangilinan J."/>
            <person name="Ruiz-Duenas F.J."/>
            <person name="Barrasa J.M."/>
            <person name="Sanchez-Garcia M."/>
            <person name="Camarero S."/>
            <person name="Miyauchi S."/>
            <person name="Serrano A."/>
            <person name="Linde D."/>
            <person name="Babiker R."/>
            <person name="Drula E."/>
            <person name="Ayuso-Fernandez I."/>
            <person name="Pacheco R."/>
            <person name="Padilla G."/>
            <person name="Ferreira P."/>
            <person name="Barriuso J."/>
            <person name="Kellner H."/>
            <person name="Castanera R."/>
            <person name="Alfaro M."/>
            <person name="Ramirez L."/>
            <person name="Pisabarro A.G."/>
            <person name="Kuo A."/>
            <person name="Tritt A."/>
            <person name="Lipzen A."/>
            <person name="He G."/>
            <person name="Yan M."/>
            <person name="Ng V."/>
            <person name="Cullen D."/>
            <person name="Martin F."/>
            <person name="Rosso M.-N."/>
            <person name="Henrissat B."/>
            <person name="Hibbett D."/>
            <person name="Martinez A.T."/>
            <person name="Grigoriev I.V."/>
        </authorList>
    </citation>
    <scope>NUCLEOTIDE SEQUENCE</scope>
    <source>
        <strain evidence="2">CIRM-BRFM 674</strain>
    </source>
</reference>
<evidence type="ECO:0000313" key="3">
    <source>
        <dbReference type="Proteomes" id="UP000807469"/>
    </source>
</evidence>
<dbReference type="AlphaFoldDB" id="A0A9P6CMB4"/>
<evidence type="ECO:0000256" key="1">
    <source>
        <dbReference type="SAM" id="MobiDB-lite"/>
    </source>
</evidence>
<dbReference type="Proteomes" id="UP000807469">
    <property type="component" value="Unassembled WGS sequence"/>
</dbReference>
<organism evidence="2 3">
    <name type="scientific">Pholiota conissans</name>
    <dbReference type="NCBI Taxonomy" id="109636"/>
    <lineage>
        <taxon>Eukaryota</taxon>
        <taxon>Fungi</taxon>
        <taxon>Dikarya</taxon>
        <taxon>Basidiomycota</taxon>
        <taxon>Agaricomycotina</taxon>
        <taxon>Agaricomycetes</taxon>
        <taxon>Agaricomycetidae</taxon>
        <taxon>Agaricales</taxon>
        <taxon>Agaricineae</taxon>
        <taxon>Strophariaceae</taxon>
        <taxon>Pholiota</taxon>
    </lineage>
</organism>
<dbReference type="EMBL" id="MU155662">
    <property type="protein sequence ID" value="KAF9471562.1"/>
    <property type="molecule type" value="Genomic_DNA"/>
</dbReference>
<evidence type="ECO:0000313" key="2">
    <source>
        <dbReference type="EMBL" id="KAF9471562.1"/>
    </source>
</evidence>
<comment type="caution">
    <text evidence="2">The sequence shown here is derived from an EMBL/GenBank/DDBJ whole genome shotgun (WGS) entry which is preliminary data.</text>
</comment>